<keyword evidence="2" id="KW-1185">Reference proteome</keyword>
<reference evidence="1" key="2">
    <citation type="submission" date="2022-01" db="EMBL/GenBank/DDBJ databases">
        <authorList>
            <person name="Yamashiro T."/>
            <person name="Shiraishi A."/>
            <person name="Satake H."/>
            <person name="Nakayama K."/>
        </authorList>
    </citation>
    <scope>NUCLEOTIDE SEQUENCE</scope>
</reference>
<evidence type="ECO:0008006" key="3">
    <source>
        <dbReference type="Google" id="ProtNLM"/>
    </source>
</evidence>
<gene>
    <name evidence="1" type="ORF">Tco_0729089</name>
</gene>
<reference evidence="1" key="1">
    <citation type="journal article" date="2022" name="Int. J. Mol. Sci.">
        <title>Draft Genome of Tanacetum Coccineum: Genomic Comparison of Closely Related Tanacetum-Family Plants.</title>
        <authorList>
            <person name="Yamashiro T."/>
            <person name="Shiraishi A."/>
            <person name="Nakayama K."/>
            <person name="Satake H."/>
        </authorList>
    </citation>
    <scope>NUCLEOTIDE SEQUENCE</scope>
</reference>
<dbReference type="EMBL" id="BQNB010010581">
    <property type="protein sequence ID" value="GJS79208.1"/>
    <property type="molecule type" value="Genomic_DNA"/>
</dbReference>
<evidence type="ECO:0000313" key="2">
    <source>
        <dbReference type="Proteomes" id="UP001151760"/>
    </source>
</evidence>
<sequence length="301" mass="34002">MESMESILRMLRSNPPISLIDTQESDDQTEVTYDKEQCLSHNYTAHVTPLAYIPSIPFLATIEPAGTLLMGDEVISTIPARETNEFIKSSVDDLVPIPMESEVTSDRVFKCDMPDTTPCIVVLGDEEIDLLLRDDLDTLLSGDREIDFDPIRDIEELECLLVNDPIPNPMMFDVPLDDSIPTEIDDGYYDSDGDILYFEQLLIKYSSSNVSPALLPTESSLLVTPLPDPKHICLREVERFDPFIFLTQSGKKTRVIETPSFGFHHMPSPRPAAYLPKEVMYRYYHPHLTSGDGFDHGLKTK</sequence>
<accession>A0ABQ4YRE9</accession>
<protein>
    <recommendedName>
        <fullName evidence="3">Reverse transcriptase domain-containing protein</fullName>
    </recommendedName>
</protein>
<dbReference type="Proteomes" id="UP001151760">
    <property type="component" value="Unassembled WGS sequence"/>
</dbReference>
<evidence type="ECO:0000313" key="1">
    <source>
        <dbReference type="EMBL" id="GJS79208.1"/>
    </source>
</evidence>
<organism evidence="1 2">
    <name type="scientific">Tanacetum coccineum</name>
    <dbReference type="NCBI Taxonomy" id="301880"/>
    <lineage>
        <taxon>Eukaryota</taxon>
        <taxon>Viridiplantae</taxon>
        <taxon>Streptophyta</taxon>
        <taxon>Embryophyta</taxon>
        <taxon>Tracheophyta</taxon>
        <taxon>Spermatophyta</taxon>
        <taxon>Magnoliopsida</taxon>
        <taxon>eudicotyledons</taxon>
        <taxon>Gunneridae</taxon>
        <taxon>Pentapetalae</taxon>
        <taxon>asterids</taxon>
        <taxon>campanulids</taxon>
        <taxon>Asterales</taxon>
        <taxon>Asteraceae</taxon>
        <taxon>Asteroideae</taxon>
        <taxon>Anthemideae</taxon>
        <taxon>Anthemidinae</taxon>
        <taxon>Tanacetum</taxon>
    </lineage>
</organism>
<comment type="caution">
    <text evidence="1">The sequence shown here is derived from an EMBL/GenBank/DDBJ whole genome shotgun (WGS) entry which is preliminary data.</text>
</comment>
<proteinExistence type="predicted"/>
<name>A0ABQ4YRE9_9ASTR</name>